<evidence type="ECO:0000313" key="13">
    <source>
        <dbReference type="EMBL" id="OTF83353.1"/>
    </source>
</evidence>
<dbReference type="SUPFAM" id="SSF100950">
    <property type="entry name" value="NagB/RpiA/CoA transferase-like"/>
    <property type="match status" value="1"/>
</dbReference>
<comment type="similarity">
    <text evidence="2 10">Belongs to the eIF-2B alpha/beta/delta subunits family.</text>
</comment>
<keyword evidence="4 13" id="KW-0396">Initiation factor</keyword>
<evidence type="ECO:0000256" key="7">
    <source>
        <dbReference type="ARBA" id="ARBA00044356"/>
    </source>
</evidence>
<dbReference type="InterPro" id="IPR036236">
    <property type="entry name" value="Znf_C2H2_sf"/>
</dbReference>
<dbReference type="Gene3D" id="3.30.160.60">
    <property type="entry name" value="Classic Zinc Finger"/>
    <property type="match status" value="1"/>
</dbReference>
<keyword evidence="14" id="KW-1185">Reference proteome</keyword>
<dbReference type="AlphaFoldDB" id="A0A1Y3BU98"/>
<dbReference type="Proteomes" id="UP000194236">
    <property type="component" value="Unassembled WGS sequence"/>
</dbReference>
<protein>
    <recommendedName>
        <fullName evidence="6">Translation initiation factor eIF2B subunit delta</fullName>
    </recommendedName>
    <alternativeName>
        <fullName evidence="7">eIF2B GDP-GTP exchange factor subunit delta</fullName>
    </alternativeName>
</protein>
<dbReference type="InterPro" id="IPR013087">
    <property type="entry name" value="Znf_C2H2_type"/>
</dbReference>
<feature type="compositionally biased region" description="Basic and acidic residues" evidence="11">
    <location>
        <begin position="255"/>
        <end position="267"/>
    </location>
</feature>
<proteinExistence type="inferred from homology"/>
<evidence type="ECO:0000256" key="6">
    <source>
        <dbReference type="ARBA" id="ARBA00044147"/>
    </source>
</evidence>
<dbReference type="PROSITE" id="PS00028">
    <property type="entry name" value="ZINC_FINGER_C2H2_1"/>
    <property type="match status" value="1"/>
</dbReference>
<feature type="region of interest" description="Disordered" evidence="11">
    <location>
        <begin position="185"/>
        <end position="273"/>
    </location>
</feature>
<evidence type="ECO:0000256" key="9">
    <source>
        <dbReference type="PROSITE-ProRule" id="PRU00042"/>
    </source>
</evidence>
<dbReference type="SUPFAM" id="SSF57667">
    <property type="entry name" value="beta-beta-alpha zinc fingers"/>
    <property type="match status" value="1"/>
</dbReference>
<evidence type="ECO:0000259" key="12">
    <source>
        <dbReference type="PROSITE" id="PS50157"/>
    </source>
</evidence>
<feature type="compositionally biased region" description="Polar residues" evidence="11">
    <location>
        <begin position="244"/>
        <end position="254"/>
    </location>
</feature>
<sequence>MKASLNVHILTHRKEESIACKKCSRAFIRKDCLMRHIRKAHRDEADDLLNQHGLLDKEQDTNLNKENSQLNKMKYRLVQRKISDDKLCQAIRELLAYVVNQELLQGYGWPNKPVDLLLESLIKQCNHEPVKAEDYSFFDRLRENVKLLFTVVIEDESLKETLELKTVDEVIAEVIQEASEEAKFKAEQNWKKKTENDKSTKTKAELKAERRALQEAQRAAKSGKAEKSQQSPQTKLAEPHKSNSDVGNNENSILTDKRNVDEHKNKTAPDLAKQDSILSNKELPIKIFSHLPRRVSDLNKIAKNSVPPIVIRIGYQINKDLIEDPTARCVAMLIAFQEVIKQYQPVKDIKRELQRILFEDCEIFLNKCRPLSISMINAIMHLKMIFSRISSDLDDSLFRLKVCDAIHTFIEEEIMCSRDAISVEHALKLFAINSNESRTILTLGCSTIMQRIFLSAIEQKVQFSVIVVDTSPRFEGRRMVEFLTKHHIPTTYVLINAILYVMKNVNKVILEAHSVLCNGYVMSTIGSSQIALVAQAYNIPVIVCCETYKYSDQAYTDCFIQNELGANSMESFFGCSSNNANIYNNDHNIVANLNFLDLFYDLIPRELVSAVITEKGFLPCTSVPAILRFRETVR</sequence>
<comment type="subcellular location">
    <subcellularLocation>
        <location evidence="1">Cytoplasm</location>
        <location evidence="1">Cytosol</location>
    </subcellularLocation>
</comment>
<dbReference type="Gene3D" id="3.40.50.10470">
    <property type="entry name" value="Translation initiation factor eif-2b, domain 2"/>
    <property type="match status" value="1"/>
</dbReference>
<feature type="domain" description="C2H2-type" evidence="12">
    <location>
        <begin position="18"/>
        <end position="46"/>
    </location>
</feature>
<dbReference type="EMBL" id="MUJZ01004079">
    <property type="protein sequence ID" value="OTF83353.1"/>
    <property type="molecule type" value="Genomic_DNA"/>
</dbReference>
<dbReference type="PANTHER" id="PTHR10233">
    <property type="entry name" value="TRANSLATION INITIATION FACTOR EIF-2B"/>
    <property type="match status" value="1"/>
</dbReference>
<evidence type="ECO:0000256" key="3">
    <source>
        <dbReference type="ARBA" id="ARBA00022490"/>
    </source>
</evidence>
<evidence type="ECO:0000256" key="4">
    <source>
        <dbReference type="ARBA" id="ARBA00022540"/>
    </source>
</evidence>
<dbReference type="InterPro" id="IPR037171">
    <property type="entry name" value="NagB/RpiA_transferase-like"/>
</dbReference>
<evidence type="ECO:0000256" key="10">
    <source>
        <dbReference type="RuleBase" id="RU003814"/>
    </source>
</evidence>
<dbReference type="Pfam" id="PF01008">
    <property type="entry name" value="IF-2B"/>
    <property type="match status" value="1"/>
</dbReference>
<evidence type="ECO:0000256" key="5">
    <source>
        <dbReference type="ARBA" id="ARBA00022917"/>
    </source>
</evidence>
<keyword evidence="9" id="KW-0863">Zinc-finger</keyword>
<dbReference type="GO" id="GO:0003743">
    <property type="term" value="F:translation initiation factor activity"/>
    <property type="evidence" value="ECO:0007669"/>
    <property type="project" value="UniProtKB-KW"/>
</dbReference>
<keyword evidence="3" id="KW-0963">Cytoplasm</keyword>
<dbReference type="PROSITE" id="PS50157">
    <property type="entry name" value="ZINC_FINGER_C2H2_2"/>
    <property type="match status" value="1"/>
</dbReference>
<accession>A0A1Y3BU98</accession>
<evidence type="ECO:0000256" key="11">
    <source>
        <dbReference type="SAM" id="MobiDB-lite"/>
    </source>
</evidence>
<name>A0A1Y3BU98_EURMA</name>
<dbReference type="InterPro" id="IPR042529">
    <property type="entry name" value="IF_2B-like_C"/>
</dbReference>
<feature type="compositionally biased region" description="Basic and acidic residues" evidence="11">
    <location>
        <begin position="185"/>
        <end position="213"/>
    </location>
</feature>
<reference evidence="13 14" key="1">
    <citation type="submission" date="2017-03" db="EMBL/GenBank/DDBJ databases">
        <title>Genome Survey of Euroglyphus maynei.</title>
        <authorList>
            <person name="Arlian L.G."/>
            <person name="Morgan M.S."/>
            <person name="Rider S.D."/>
        </authorList>
    </citation>
    <scope>NUCLEOTIDE SEQUENCE [LARGE SCALE GENOMIC DNA]</scope>
    <source>
        <strain evidence="13">Arlian Lab</strain>
        <tissue evidence="13">Whole body</tissue>
    </source>
</reference>
<comment type="caution">
    <text evidence="13">The sequence shown here is derived from an EMBL/GenBank/DDBJ whole genome shotgun (WGS) entry which is preliminary data.</text>
</comment>
<dbReference type="GO" id="GO:0005829">
    <property type="term" value="C:cytosol"/>
    <property type="evidence" value="ECO:0007669"/>
    <property type="project" value="UniProtKB-SubCell"/>
</dbReference>
<evidence type="ECO:0000256" key="2">
    <source>
        <dbReference type="ARBA" id="ARBA00007251"/>
    </source>
</evidence>
<gene>
    <name evidence="13" type="ORF">BLA29_001081</name>
</gene>
<comment type="subunit">
    <text evidence="8">Component of the translation initiation factor 2B (eIF2B) complex which is a heterodecamer of two sets of five different subunits: alpha, beta, gamma, delta and epsilon. Subunits alpha, beta and delta comprise a regulatory subcomplex and subunits epsilon and gamma comprise a catalytic subcomplex. Within the complex, the hexameric regulatory complex resides at the center, with the two heterodimeric catalytic subcomplexes bound on opposite sides.</text>
</comment>
<dbReference type="PANTHER" id="PTHR10233:SF14">
    <property type="entry name" value="TRANSLATION INITIATION FACTOR EIF-2B SUBUNIT DELTA"/>
    <property type="match status" value="1"/>
</dbReference>
<keyword evidence="5" id="KW-0648">Protein biosynthesis</keyword>
<dbReference type="InterPro" id="IPR000649">
    <property type="entry name" value="IF-2B-related"/>
</dbReference>
<evidence type="ECO:0000256" key="8">
    <source>
        <dbReference type="ARBA" id="ARBA00046432"/>
    </source>
</evidence>
<evidence type="ECO:0000313" key="14">
    <source>
        <dbReference type="Proteomes" id="UP000194236"/>
    </source>
</evidence>
<keyword evidence="9" id="KW-0862">Zinc</keyword>
<evidence type="ECO:0000256" key="1">
    <source>
        <dbReference type="ARBA" id="ARBA00004514"/>
    </source>
</evidence>
<dbReference type="OrthoDB" id="10254737at2759"/>
<organism evidence="13 14">
    <name type="scientific">Euroglyphus maynei</name>
    <name type="common">Mayne's house dust mite</name>
    <dbReference type="NCBI Taxonomy" id="6958"/>
    <lineage>
        <taxon>Eukaryota</taxon>
        <taxon>Metazoa</taxon>
        <taxon>Ecdysozoa</taxon>
        <taxon>Arthropoda</taxon>
        <taxon>Chelicerata</taxon>
        <taxon>Arachnida</taxon>
        <taxon>Acari</taxon>
        <taxon>Acariformes</taxon>
        <taxon>Sarcoptiformes</taxon>
        <taxon>Astigmata</taxon>
        <taxon>Psoroptidia</taxon>
        <taxon>Analgoidea</taxon>
        <taxon>Pyroglyphidae</taxon>
        <taxon>Pyroglyphinae</taxon>
        <taxon>Euroglyphus</taxon>
    </lineage>
</organism>
<keyword evidence="9" id="KW-0479">Metal-binding</keyword>
<dbReference type="GO" id="GO:0008270">
    <property type="term" value="F:zinc ion binding"/>
    <property type="evidence" value="ECO:0007669"/>
    <property type="project" value="UniProtKB-KW"/>
</dbReference>